<dbReference type="PANTHER" id="PTHR23274">
    <property type="entry name" value="DNA HELICASE-RELATED"/>
    <property type="match status" value="1"/>
</dbReference>
<proteinExistence type="predicted"/>
<evidence type="ECO:0000313" key="2">
    <source>
        <dbReference type="EMBL" id="AMS05404.1"/>
    </source>
</evidence>
<evidence type="ECO:0000313" key="4">
    <source>
        <dbReference type="Proteomes" id="UP000075221"/>
    </source>
</evidence>
<accession>A0AAC8YFB5</accession>
<reference evidence="3 5" key="1">
    <citation type="journal article" date="2016" name="Plant Dis.">
        <title>Improved production of propionic acid using genome shuffling.</title>
        <authorList>
            <person name="Luna-Flores C.H."/>
            <person name="Palfreyman R.W."/>
            <person name="Kromer J.O."/>
            <person name="Nielsen L.K."/>
            <person name="Marcellin E."/>
        </authorList>
    </citation>
    <scope>NUCLEOTIDE SEQUENCE [LARGE SCALE GENOMIC DNA]</scope>
    <source>
        <strain evidence="3 5">F3E8</strain>
    </source>
</reference>
<dbReference type="EMBL" id="CP015970">
    <property type="protein sequence ID" value="AOZ46878.1"/>
    <property type="molecule type" value="Genomic_DNA"/>
</dbReference>
<evidence type="ECO:0000313" key="3">
    <source>
        <dbReference type="EMBL" id="AOZ46878.1"/>
    </source>
</evidence>
<evidence type="ECO:0000313" key="5">
    <source>
        <dbReference type="Proteomes" id="UP000178666"/>
    </source>
</evidence>
<keyword evidence="5" id="KW-1185">Reference proteome</keyword>
<dbReference type="AlphaFoldDB" id="A0AAC8YFB5"/>
<organism evidence="2 4">
    <name type="scientific">Acidipropionibacterium acidipropionici</name>
    <dbReference type="NCBI Taxonomy" id="1748"/>
    <lineage>
        <taxon>Bacteria</taxon>
        <taxon>Bacillati</taxon>
        <taxon>Actinomycetota</taxon>
        <taxon>Actinomycetes</taxon>
        <taxon>Propionibacteriales</taxon>
        <taxon>Propionibacteriaceae</taxon>
        <taxon>Acidipropionibacterium</taxon>
    </lineage>
</organism>
<dbReference type="SUPFAM" id="SSF52540">
    <property type="entry name" value="P-loop containing nucleoside triphosphate hydrolases"/>
    <property type="match status" value="1"/>
</dbReference>
<dbReference type="PANTHER" id="PTHR23274:SF11">
    <property type="entry name" value="ATP-DEPENDENT DNA HELICASE PIF1"/>
    <property type="match status" value="1"/>
</dbReference>
<dbReference type="EMBL" id="CP014352">
    <property type="protein sequence ID" value="AMS05404.1"/>
    <property type="molecule type" value="Genomic_DNA"/>
</dbReference>
<evidence type="ECO:0000256" key="1">
    <source>
        <dbReference type="SAM" id="MobiDB-lite"/>
    </source>
</evidence>
<gene>
    <name evidence="3" type="ORF">A8L58_09430</name>
    <name evidence="2" type="ORF">AXH35_07975</name>
</gene>
<feature type="region of interest" description="Disordered" evidence="1">
    <location>
        <begin position="227"/>
        <end position="252"/>
    </location>
</feature>
<protein>
    <submittedName>
        <fullName evidence="2">Uncharacterized protein</fullName>
    </submittedName>
</protein>
<dbReference type="Proteomes" id="UP000178666">
    <property type="component" value="Chromosome"/>
</dbReference>
<reference evidence="2 4" key="2">
    <citation type="submission" date="2016-02" db="EMBL/GenBank/DDBJ databases">
        <title>Complete Genome Sequence of Propionibacterium acidipropionici ATCC 55737.</title>
        <authorList>
            <person name="Luna Flores C.H."/>
            <person name="Nielsen L.K."/>
            <person name="Marcellin E."/>
        </authorList>
    </citation>
    <scope>NUCLEOTIDE SEQUENCE [LARGE SCALE GENOMIC DNA]</scope>
    <source>
        <strain evidence="2 4">ATCC 55737</strain>
    </source>
</reference>
<sequence length="252" mass="27897">MTIHRLFGNSEAEFFTSTYVSPYFFDANSFSTPEFPTVQLTKVFRQEGDQGLINVLNSVRDGRVLNDQLTLLNAHVNPTFEMPSNELWLTLTSTNRIANARNHTMLDGLPAEERVSRAEVSGDLSEFDPPTEHDLPFKVGAQVMMLTNHPSGTWVNGTLATIAEIDDSDDGTSVTIKLPDGTQHEVHRHTWQATRAGVSDGRLTSEPVGTFTQLPFRLAWAITIHKSQGQRSKEPLSTFPVGRSPTGSCMSH</sequence>
<name>A0AAC8YFB5_9ACTN</name>
<dbReference type="Proteomes" id="UP000075221">
    <property type="component" value="Chromosome"/>
</dbReference>
<dbReference type="InterPro" id="IPR027417">
    <property type="entry name" value="P-loop_NTPase"/>
</dbReference>